<evidence type="ECO:0000313" key="1">
    <source>
        <dbReference type="EMBL" id="KAJ6444321.1"/>
    </source>
</evidence>
<proteinExistence type="predicted"/>
<dbReference type="Proteomes" id="UP001163105">
    <property type="component" value="Unassembled WGS sequence"/>
</dbReference>
<accession>A0AB34G0C3</accession>
<dbReference type="EMBL" id="JAQHRD010000002">
    <property type="protein sequence ID" value="KAJ6444321.1"/>
    <property type="molecule type" value="Genomic_DNA"/>
</dbReference>
<name>A0AB34G0C3_9HYPO</name>
<reference evidence="1" key="1">
    <citation type="submission" date="2023-01" db="EMBL/GenBank/DDBJ databases">
        <title>The growth and conidiation of Purpureocillium lavendulum are regulated by nitrogen source and histone H3K14 acetylation.</title>
        <authorList>
            <person name="Tang P."/>
            <person name="Han J."/>
            <person name="Zhang C."/>
            <person name="Tang P."/>
            <person name="Qi F."/>
            <person name="Zhang K."/>
            <person name="Liang L."/>
        </authorList>
    </citation>
    <scope>NUCLEOTIDE SEQUENCE</scope>
    <source>
        <strain evidence="1">YMF1.00683</strain>
    </source>
</reference>
<keyword evidence="2" id="KW-1185">Reference proteome</keyword>
<dbReference type="AlphaFoldDB" id="A0AB34G0C3"/>
<protein>
    <submittedName>
        <fullName evidence="1">Uncharacterized protein</fullName>
    </submittedName>
</protein>
<sequence>MAIAGVYNIKLLLLPPEDQHTRGLRYMFPGESEAIGFIERENANRRARASCDAGTQKCHHKILSKFTALYGGVVTYREDWVCLDCKTPRHIADVDWNGGTHETEEDPAFTYSKLVMGWRLLYIAIE</sequence>
<evidence type="ECO:0000313" key="2">
    <source>
        <dbReference type="Proteomes" id="UP001163105"/>
    </source>
</evidence>
<organism evidence="1 2">
    <name type="scientific">Purpureocillium lavendulum</name>
    <dbReference type="NCBI Taxonomy" id="1247861"/>
    <lineage>
        <taxon>Eukaryota</taxon>
        <taxon>Fungi</taxon>
        <taxon>Dikarya</taxon>
        <taxon>Ascomycota</taxon>
        <taxon>Pezizomycotina</taxon>
        <taxon>Sordariomycetes</taxon>
        <taxon>Hypocreomycetidae</taxon>
        <taxon>Hypocreales</taxon>
        <taxon>Ophiocordycipitaceae</taxon>
        <taxon>Purpureocillium</taxon>
    </lineage>
</organism>
<comment type="caution">
    <text evidence="1">The sequence shown here is derived from an EMBL/GenBank/DDBJ whole genome shotgun (WGS) entry which is preliminary data.</text>
</comment>
<gene>
    <name evidence="1" type="ORF">O9K51_02715</name>
</gene>